<proteinExistence type="predicted"/>
<dbReference type="Proteomes" id="UP000193240">
    <property type="component" value="Unassembled WGS sequence"/>
</dbReference>
<reference evidence="1 2" key="1">
    <citation type="journal article" date="2017" name="Genome Announc.">
        <title>Genome sequence of the saprophytic ascomycete Epicoccum nigrum ICMP 19927 strain isolated from New Zealand.</title>
        <authorList>
            <person name="Fokin M."/>
            <person name="Fleetwood D."/>
            <person name="Weir B.S."/>
            <person name="Villas-Boas S.G."/>
        </authorList>
    </citation>
    <scope>NUCLEOTIDE SEQUENCE [LARGE SCALE GENOMIC DNA]</scope>
    <source>
        <strain evidence="1 2">ICMP 19927</strain>
    </source>
</reference>
<organism evidence="1 2">
    <name type="scientific">Epicoccum nigrum</name>
    <name type="common">Soil fungus</name>
    <name type="synonym">Epicoccum purpurascens</name>
    <dbReference type="NCBI Taxonomy" id="105696"/>
    <lineage>
        <taxon>Eukaryota</taxon>
        <taxon>Fungi</taxon>
        <taxon>Dikarya</taxon>
        <taxon>Ascomycota</taxon>
        <taxon>Pezizomycotina</taxon>
        <taxon>Dothideomycetes</taxon>
        <taxon>Pleosporomycetidae</taxon>
        <taxon>Pleosporales</taxon>
        <taxon>Pleosporineae</taxon>
        <taxon>Didymellaceae</taxon>
        <taxon>Epicoccum</taxon>
    </lineage>
</organism>
<evidence type="ECO:0000313" key="1">
    <source>
        <dbReference type="EMBL" id="OSS45765.1"/>
    </source>
</evidence>
<dbReference type="InParanoid" id="A0A1Y2LPN3"/>
<dbReference type="AlphaFoldDB" id="A0A1Y2LPN3"/>
<keyword evidence="2" id="KW-1185">Reference proteome</keyword>
<accession>A0A1Y2LPN3</accession>
<sequence length="175" mass="19412">MSSAAAPLEEPLLAELTVTVVPMSKQLQATIMQRGVSRYRQSFSKYMSSTSASSLLHLRRSIFSTRVPSVLSIVQFLPCCCTSKDSGCMDGVDPRLWYPMLDQNPNQYISIPFLQQHEVKDSPRSVLLTDSMEAFSNKLCAANRAACASSFRPASRNFRLAARPCYVAIRRTGPP</sequence>
<name>A0A1Y2LPN3_EPING</name>
<evidence type="ECO:0000313" key="2">
    <source>
        <dbReference type="Proteomes" id="UP000193240"/>
    </source>
</evidence>
<gene>
    <name evidence="1" type="ORF">B5807_09595</name>
</gene>
<dbReference type="EMBL" id="KZ107853">
    <property type="protein sequence ID" value="OSS45765.1"/>
    <property type="molecule type" value="Genomic_DNA"/>
</dbReference>
<protein>
    <submittedName>
        <fullName evidence="1">Uncharacterized protein</fullName>
    </submittedName>
</protein>